<dbReference type="GO" id="GO:0000234">
    <property type="term" value="F:phosphoethanolamine N-methyltransferase activity"/>
    <property type="evidence" value="ECO:0007669"/>
    <property type="project" value="UniProtKB-EC"/>
</dbReference>
<evidence type="ECO:0000256" key="6">
    <source>
        <dbReference type="ARBA" id="ARBA00047619"/>
    </source>
</evidence>
<dbReference type="EC" id="2.1.1.103" evidence="5"/>
<dbReference type="Pfam" id="PF02353">
    <property type="entry name" value="CMAS"/>
    <property type="match status" value="1"/>
</dbReference>
<evidence type="ECO:0000256" key="5">
    <source>
        <dbReference type="ARBA" id="ARBA00035674"/>
    </source>
</evidence>
<evidence type="ECO:0000256" key="7">
    <source>
        <dbReference type="ARBA" id="ARBA00047841"/>
    </source>
</evidence>
<keyword evidence="4" id="KW-0808">Transferase</keyword>
<name>A0A4U6XSC5_9PEZI</name>
<dbReference type="SUPFAM" id="SSF53335">
    <property type="entry name" value="S-adenosyl-L-methionine-dependent methyltransferases"/>
    <property type="match status" value="1"/>
</dbReference>
<dbReference type="PANTHER" id="PTHR44307">
    <property type="entry name" value="PHOSPHOETHANOLAMINE METHYLTRANSFERASE"/>
    <property type="match status" value="1"/>
</dbReference>
<dbReference type="STRING" id="1306861.A0A4U6XSC5"/>
<dbReference type="OrthoDB" id="506498at2759"/>
<evidence type="ECO:0000256" key="2">
    <source>
        <dbReference type="ARBA" id="ARBA00005189"/>
    </source>
</evidence>
<keyword evidence="3" id="KW-0489">Methyltransferase</keyword>
<accession>A0A4U6XSC5</accession>
<evidence type="ECO:0000256" key="3">
    <source>
        <dbReference type="ARBA" id="ARBA00022603"/>
    </source>
</evidence>
<dbReference type="CDD" id="cd02440">
    <property type="entry name" value="AdoMet_MTases"/>
    <property type="match status" value="1"/>
</dbReference>
<dbReference type="Gene3D" id="3.40.50.150">
    <property type="entry name" value="Vaccinia Virus protein VP39"/>
    <property type="match status" value="1"/>
</dbReference>
<protein>
    <recommendedName>
        <fullName evidence="5">phosphoethanolamine N-methyltransferase</fullName>
        <ecNumber evidence="5">2.1.1.103</ecNumber>
    </recommendedName>
</protein>
<comment type="catalytic activity">
    <reaction evidence="6">
        <text>N,N-dimethylethanolamine phosphate + S-adenosyl-L-methionine = phosphocholine + S-adenosyl-L-homocysteine + H(+)</text>
        <dbReference type="Rhea" id="RHEA:25325"/>
        <dbReference type="ChEBI" id="CHEBI:15378"/>
        <dbReference type="ChEBI" id="CHEBI:57856"/>
        <dbReference type="ChEBI" id="CHEBI:58641"/>
        <dbReference type="ChEBI" id="CHEBI:59789"/>
        <dbReference type="ChEBI" id="CHEBI:295975"/>
        <dbReference type="EC" id="2.1.1.103"/>
    </reaction>
    <physiologicalReaction direction="left-to-right" evidence="6">
        <dbReference type="Rhea" id="RHEA:25326"/>
    </physiologicalReaction>
</comment>
<evidence type="ECO:0000256" key="4">
    <source>
        <dbReference type="ARBA" id="ARBA00022679"/>
    </source>
</evidence>
<organism evidence="8 9">
    <name type="scientific">Colletotrichum tanaceti</name>
    <dbReference type="NCBI Taxonomy" id="1306861"/>
    <lineage>
        <taxon>Eukaryota</taxon>
        <taxon>Fungi</taxon>
        <taxon>Dikarya</taxon>
        <taxon>Ascomycota</taxon>
        <taxon>Pezizomycotina</taxon>
        <taxon>Sordariomycetes</taxon>
        <taxon>Hypocreomycetidae</taxon>
        <taxon>Glomerellales</taxon>
        <taxon>Glomerellaceae</taxon>
        <taxon>Colletotrichum</taxon>
        <taxon>Colletotrichum destructivum species complex</taxon>
    </lineage>
</organism>
<comment type="caution">
    <text evidence="8">The sequence shown here is derived from an EMBL/GenBank/DDBJ whole genome shotgun (WGS) entry which is preliminary data.</text>
</comment>
<sequence>MPPSSNAASGVPDMGLYKLSRVHRTLQGLESKSDWTPEDTKSFDCMHYLGDAAVENAAKELGLKAGERVLDLGSGFGGTGRYLHRHFGATITGIELQQDIHEIAQTINERSGVGGGATSINGNFLHLDPGLMGAPLNHIVSFLCILHIAERETLFKKACDALETGGKLYIEDFFALKPLDAKTVEVLRASVSCPRLPAKCQYMEELEKAGFQVINWVDMSTAWTEFVHRRAEEFKQDPAAVDADLTSFYDAVDGVFTGGQVGGARITCQKK</sequence>
<gene>
    <name evidence="8" type="ORF">CTA1_3179</name>
</gene>
<reference evidence="8 9" key="1">
    <citation type="journal article" date="2019" name="PLoS ONE">
        <title>Comparative genome analysis indicates high evolutionary potential of pathogenicity genes in Colletotrichum tanaceti.</title>
        <authorList>
            <person name="Lelwala R.V."/>
            <person name="Korhonen P.K."/>
            <person name="Young N.D."/>
            <person name="Scott J.B."/>
            <person name="Ades P.A."/>
            <person name="Gasser R.B."/>
            <person name="Taylor P.W.J."/>
        </authorList>
    </citation>
    <scope>NUCLEOTIDE SEQUENCE [LARGE SCALE GENOMIC DNA]</scope>
    <source>
        <strain evidence="8">BRIP57314</strain>
    </source>
</reference>
<comment type="pathway">
    <text evidence="2">Lipid metabolism.</text>
</comment>
<comment type="catalytic activity">
    <reaction evidence="7">
        <text>N-methylethanolamine phosphate + S-adenosyl-L-methionine = N,N-dimethylethanolamine phosphate + S-adenosyl-L-homocysteine + H(+)</text>
        <dbReference type="Rhea" id="RHEA:25321"/>
        <dbReference type="ChEBI" id="CHEBI:15378"/>
        <dbReference type="ChEBI" id="CHEBI:57781"/>
        <dbReference type="ChEBI" id="CHEBI:57856"/>
        <dbReference type="ChEBI" id="CHEBI:58641"/>
        <dbReference type="ChEBI" id="CHEBI:59789"/>
        <dbReference type="EC" id="2.1.1.103"/>
    </reaction>
    <physiologicalReaction direction="left-to-right" evidence="7">
        <dbReference type="Rhea" id="RHEA:25322"/>
    </physiologicalReaction>
</comment>
<dbReference type="GO" id="GO:0032259">
    <property type="term" value="P:methylation"/>
    <property type="evidence" value="ECO:0007669"/>
    <property type="project" value="UniProtKB-KW"/>
</dbReference>
<comment type="pathway">
    <text evidence="1">Phospholipid metabolism; phosphatidylcholine biosynthesis.</text>
</comment>
<keyword evidence="9" id="KW-1185">Reference proteome</keyword>
<dbReference type="AlphaFoldDB" id="A0A4U6XSC5"/>
<dbReference type="InterPro" id="IPR029063">
    <property type="entry name" value="SAM-dependent_MTases_sf"/>
</dbReference>
<evidence type="ECO:0000313" key="9">
    <source>
        <dbReference type="Proteomes" id="UP000310108"/>
    </source>
</evidence>
<dbReference type="Proteomes" id="UP000310108">
    <property type="component" value="Unassembled WGS sequence"/>
</dbReference>
<proteinExistence type="predicted"/>
<dbReference type="EMBL" id="PJEX01000020">
    <property type="protein sequence ID" value="TKW58721.1"/>
    <property type="molecule type" value="Genomic_DNA"/>
</dbReference>
<evidence type="ECO:0000256" key="1">
    <source>
        <dbReference type="ARBA" id="ARBA00004969"/>
    </source>
</evidence>
<evidence type="ECO:0000313" key="8">
    <source>
        <dbReference type="EMBL" id="TKW58721.1"/>
    </source>
</evidence>
<dbReference type="PANTHER" id="PTHR44307:SF2">
    <property type="entry name" value="PHOSPHOETHANOLAMINE METHYLTRANSFERASE ISOFORM X1"/>
    <property type="match status" value="1"/>
</dbReference>